<accession>A0ABQ2BD15</accession>
<comment type="caution">
    <text evidence="1">The sequence shown here is derived from an EMBL/GenBank/DDBJ whole genome shotgun (WGS) entry which is preliminary data.</text>
</comment>
<protein>
    <submittedName>
        <fullName evidence="1">Uncharacterized protein</fullName>
    </submittedName>
</protein>
<organism evidence="1 2">
    <name type="scientific">Pedobacter mendelii</name>
    <dbReference type="NCBI Taxonomy" id="1908240"/>
    <lineage>
        <taxon>Bacteria</taxon>
        <taxon>Pseudomonadati</taxon>
        <taxon>Bacteroidota</taxon>
        <taxon>Sphingobacteriia</taxon>
        <taxon>Sphingobacteriales</taxon>
        <taxon>Sphingobacteriaceae</taxon>
        <taxon>Pedobacter</taxon>
    </lineage>
</organism>
<sequence>MIKTNNLHVRTVLKINPLKFKELLPAYELNIAANSLTIFKRIENPTPKEEVIYTEKTTLEIAFEAYSNHES</sequence>
<gene>
    <name evidence="1" type="ORF">GCM10008119_06900</name>
</gene>
<reference evidence="2" key="1">
    <citation type="journal article" date="2019" name="Int. J. Syst. Evol. Microbiol.">
        <title>The Global Catalogue of Microorganisms (GCM) 10K type strain sequencing project: providing services to taxonomists for standard genome sequencing and annotation.</title>
        <authorList>
            <consortium name="The Broad Institute Genomics Platform"/>
            <consortium name="The Broad Institute Genome Sequencing Center for Infectious Disease"/>
            <person name="Wu L."/>
            <person name="Ma J."/>
        </authorList>
    </citation>
    <scope>NUCLEOTIDE SEQUENCE [LARGE SCALE GENOMIC DNA]</scope>
    <source>
        <strain evidence="2">CCM 8939</strain>
    </source>
</reference>
<name>A0ABQ2BD15_9SPHI</name>
<dbReference type="RefSeq" id="WP_188411843.1">
    <property type="nucleotide sequence ID" value="NZ_BMDJ01000001.1"/>
</dbReference>
<dbReference type="EMBL" id="BMDJ01000001">
    <property type="protein sequence ID" value="GGI23285.1"/>
    <property type="molecule type" value="Genomic_DNA"/>
</dbReference>
<evidence type="ECO:0000313" key="1">
    <source>
        <dbReference type="EMBL" id="GGI23285.1"/>
    </source>
</evidence>
<evidence type="ECO:0000313" key="2">
    <source>
        <dbReference type="Proteomes" id="UP000645390"/>
    </source>
</evidence>
<keyword evidence="2" id="KW-1185">Reference proteome</keyword>
<proteinExistence type="predicted"/>
<dbReference type="Proteomes" id="UP000645390">
    <property type="component" value="Unassembled WGS sequence"/>
</dbReference>